<dbReference type="PATRIC" id="fig|45658.7.peg.3779"/>
<proteinExistence type="predicted"/>
<accession>A0A1C7FFR6</accession>
<dbReference type="GeneID" id="96874020"/>
<name>A0A1C7FFR6_9VIBR</name>
<sequence length="118" mass="13446">MSKSVSVVTLLLLIIGYFSYQHWVVKPQYIEQRAKGMVLQIAYGENWFNPLSHSEDNPVYHTTLTVNSAFDGVAYADARIEYVDDQKTVCKQIRFQFSVESLNDYHLLSQTDCAMGAS</sequence>
<evidence type="ECO:0000313" key="1">
    <source>
        <dbReference type="EMBL" id="ANU38850.1"/>
    </source>
</evidence>
<dbReference type="RefSeq" id="WP_065546527.1">
    <property type="nucleotide sequence ID" value="NZ_CP016415.1"/>
</dbReference>
<reference evidence="1 2" key="1">
    <citation type="submission" date="2016-07" db="EMBL/GenBank/DDBJ databases">
        <title>Genome sequencing of Vibrio scophthalmi strain VS-05, an isolated from Paralichthys olivaceus.</title>
        <authorList>
            <person name="Han H.-J."/>
        </authorList>
    </citation>
    <scope>NUCLEOTIDE SEQUENCE [LARGE SCALE GENOMIC DNA]</scope>
    <source>
        <strain evidence="1 2">VS-05</strain>
    </source>
</reference>
<dbReference type="AlphaFoldDB" id="A0A1C7FFR6"/>
<organism evidence="1 2">
    <name type="scientific">Vibrio scophthalmi</name>
    <dbReference type="NCBI Taxonomy" id="45658"/>
    <lineage>
        <taxon>Bacteria</taxon>
        <taxon>Pseudomonadati</taxon>
        <taxon>Pseudomonadota</taxon>
        <taxon>Gammaproteobacteria</taxon>
        <taxon>Vibrionales</taxon>
        <taxon>Vibrionaceae</taxon>
        <taxon>Vibrio</taxon>
    </lineage>
</organism>
<gene>
    <name evidence="1" type="ORF">VSVS05_03814</name>
</gene>
<protein>
    <submittedName>
        <fullName evidence="1">Uncharacterized protein</fullName>
    </submittedName>
</protein>
<evidence type="ECO:0000313" key="2">
    <source>
        <dbReference type="Proteomes" id="UP000092528"/>
    </source>
</evidence>
<keyword evidence="2" id="KW-1185">Reference proteome</keyword>
<dbReference type="Proteomes" id="UP000092528">
    <property type="component" value="Chromosome 2"/>
</dbReference>
<dbReference type="EMBL" id="CP016415">
    <property type="protein sequence ID" value="ANU38850.1"/>
    <property type="molecule type" value="Genomic_DNA"/>
</dbReference>